<accession>A0A1E8GQM7</accession>
<dbReference type="RefSeq" id="WP_070791368.1">
    <property type="nucleotide sequence ID" value="NZ_MKIR01000001.1"/>
</dbReference>
<dbReference type="Pfam" id="PF01476">
    <property type="entry name" value="LysM"/>
    <property type="match status" value="1"/>
</dbReference>
<feature type="domain" description="LysM" evidence="3">
    <location>
        <begin position="155"/>
        <end position="196"/>
    </location>
</feature>
<evidence type="ECO:0000256" key="2">
    <source>
        <dbReference type="SAM" id="Phobius"/>
    </source>
</evidence>
<name>A0A1E8GQM7_9LACT</name>
<dbReference type="STRING" id="1859473.BG261_01240"/>
<evidence type="ECO:0000313" key="4">
    <source>
        <dbReference type="EMBL" id="OFI50529.1"/>
    </source>
</evidence>
<feature type="compositionally biased region" description="Basic and acidic residues" evidence="1">
    <location>
        <begin position="71"/>
        <end position="140"/>
    </location>
</feature>
<feature type="region of interest" description="Disordered" evidence="1">
    <location>
        <begin position="56"/>
        <end position="160"/>
    </location>
</feature>
<dbReference type="AlphaFoldDB" id="A0A1E8GQM7"/>
<dbReference type="Proteomes" id="UP000178622">
    <property type="component" value="Unassembled WGS sequence"/>
</dbReference>
<gene>
    <name evidence="4" type="ORF">BG261_01240</name>
</gene>
<sequence length="197" mass="21582">MAENQEPKKNSNNNENKPASTKFLTALVFGLFIVLGIIIGTLLWSNRLTDNAKISDSFYSSGDSSTKKVNNKKESATKETTKKESDKKNDDSSSKKKKEVEDKSKKEAEDKAKKEAEDKAKKEAEDKAKKEAEDKAKEDQQQDTNQENTADSTAVEAGEGVNQISARTGIPASQIAAANGMTVDTWFAYPGQVVKLK</sequence>
<reference evidence="5" key="1">
    <citation type="submission" date="2016-09" db="EMBL/GenBank/DDBJ databases">
        <title>Draft genome sequence of a novel species of the family Streptococcaceae isolated from flowers.</title>
        <authorList>
            <person name="Chuah L.-O."/>
            <person name="Yap K.-P."/>
            <person name="Thong K.L."/>
            <person name="Liong M.T."/>
            <person name="Ahmad R."/>
            <person name="Rusul G."/>
        </authorList>
    </citation>
    <scope>NUCLEOTIDE SEQUENCE [LARGE SCALE GENOMIC DNA]</scope>
    <source>
        <strain evidence="5">DF1</strain>
    </source>
</reference>
<evidence type="ECO:0000313" key="5">
    <source>
        <dbReference type="Proteomes" id="UP000178622"/>
    </source>
</evidence>
<evidence type="ECO:0000259" key="3">
    <source>
        <dbReference type="Pfam" id="PF01476"/>
    </source>
</evidence>
<feature type="compositionally biased region" description="Polar residues" evidence="1">
    <location>
        <begin position="142"/>
        <end position="152"/>
    </location>
</feature>
<dbReference type="InterPro" id="IPR018392">
    <property type="entry name" value="LysM"/>
</dbReference>
<feature type="transmembrane region" description="Helical" evidence="2">
    <location>
        <begin position="23"/>
        <end position="44"/>
    </location>
</feature>
<keyword evidence="2" id="KW-0472">Membrane</keyword>
<proteinExistence type="predicted"/>
<evidence type="ECO:0000256" key="1">
    <source>
        <dbReference type="SAM" id="MobiDB-lite"/>
    </source>
</evidence>
<comment type="caution">
    <text evidence="4">The sequence shown here is derived from an EMBL/GenBank/DDBJ whole genome shotgun (WGS) entry which is preliminary data.</text>
</comment>
<keyword evidence="2" id="KW-1133">Transmembrane helix</keyword>
<dbReference type="OrthoDB" id="2242633at2"/>
<dbReference type="EMBL" id="MKIR01000001">
    <property type="protein sequence ID" value="OFI50529.1"/>
    <property type="molecule type" value="Genomic_DNA"/>
</dbReference>
<organism evidence="4 5">
    <name type="scientific">Floricoccus tropicus</name>
    <dbReference type="NCBI Taxonomy" id="1859473"/>
    <lineage>
        <taxon>Bacteria</taxon>
        <taxon>Bacillati</taxon>
        <taxon>Bacillota</taxon>
        <taxon>Bacilli</taxon>
        <taxon>Lactobacillales</taxon>
        <taxon>Streptococcaceae</taxon>
        <taxon>Floricoccus</taxon>
    </lineage>
</organism>
<keyword evidence="2" id="KW-0812">Transmembrane</keyword>
<keyword evidence="5" id="KW-1185">Reference proteome</keyword>
<protein>
    <recommendedName>
        <fullName evidence="3">LysM domain-containing protein</fullName>
    </recommendedName>
</protein>